<name>A0AB39PPA8_9ACTN</name>
<dbReference type="RefSeq" id="WP_369241139.1">
    <property type="nucleotide sequence ID" value="NZ_CP163435.1"/>
</dbReference>
<reference evidence="2" key="1">
    <citation type="submission" date="2024-07" db="EMBL/GenBank/DDBJ databases">
        <authorList>
            <person name="Yu S.T."/>
        </authorList>
    </citation>
    <scope>NUCLEOTIDE SEQUENCE</scope>
    <source>
        <strain evidence="2">R21</strain>
    </source>
</reference>
<evidence type="ECO:0000313" key="2">
    <source>
        <dbReference type="EMBL" id="XDQ30829.1"/>
    </source>
</evidence>
<dbReference type="AlphaFoldDB" id="A0AB39PPA8"/>
<gene>
    <name evidence="2" type="ORF">AB5J56_41705</name>
</gene>
<feature type="compositionally biased region" description="Low complexity" evidence="1">
    <location>
        <begin position="27"/>
        <end position="36"/>
    </location>
</feature>
<proteinExistence type="predicted"/>
<accession>A0AB39PPA8</accession>
<organism evidence="2">
    <name type="scientific">Streptomyces sp. R21</name>
    <dbReference type="NCBI Taxonomy" id="3238627"/>
    <lineage>
        <taxon>Bacteria</taxon>
        <taxon>Bacillati</taxon>
        <taxon>Actinomycetota</taxon>
        <taxon>Actinomycetes</taxon>
        <taxon>Kitasatosporales</taxon>
        <taxon>Streptomycetaceae</taxon>
        <taxon>Streptomyces</taxon>
    </lineage>
</organism>
<evidence type="ECO:0000256" key="1">
    <source>
        <dbReference type="SAM" id="MobiDB-lite"/>
    </source>
</evidence>
<protein>
    <submittedName>
        <fullName evidence="2">Uncharacterized protein</fullName>
    </submittedName>
</protein>
<feature type="region of interest" description="Disordered" evidence="1">
    <location>
        <begin position="22"/>
        <end position="43"/>
    </location>
</feature>
<sequence>MSITTALVTRPAKSAAALLVPRRRRGASSAPATTATDRLPGTMGTPDVWLAGLRLGG</sequence>
<dbReference type="EMBL" id="CP163435">
    <property type="protein sequence ID" value="XDQ30829.1"/>
    <property type="molecule type" value="Genomic_DNA"/>
</dbReference>